<dbReference type="Gene3D" id="3.60.21.10">
    <property type="match status" value="1"/>
</dbReference>
<evidence type="ECO:0000313" key="2">
    <source>
        <dbReference type="Proteomes" id="UP001216440"/>
    </source>
</evidence>
<name>A0ABY8JST5_9ACTN</name>
<dbReference type="InterPro" id="IPR029052">
    <property type="entry name" value="Metallo-depent_PP-like"/>
</dbReference>
<dbReference type="Proteomes" id="UP001216440">
    <property type="component" value="Chromosome"/>
</dbReference>
<dbReference type="EMBL" id="CP121682">
    <property type="protein sequence ID" value="WGD38836.1"/>
    <property type="molecule type" value="Genomic_DNA"/>
</dbReference>
<reference evidence="1 2" key="1">
    <citation type="submission" date="2023-03" db="EMBL/GenBank/DDBJ databases">
        <authorList>
            <person name="Mo P."/>
        </authorList>
    </citation>
    <scope>NUCLEOTIDE SEQUENCE [LARGE SCALE GENOMIC DNA]</scope>
    <source>
        <strain evidence="1 2">HUAS 5</strain>
    </source>
</reference>
<protein>
    <recommendedName>
        <fullName evidence="3">Calcineurin-like phosphoesterase domain-containing protein</fullName>
    </recommendedName>
</protein>
<keyword evidence="2" id="KW-1185">Reference proteome</keyword>
<evidence type="ECO:0008006" key="3">
    <source>
        <dbReference type="Google" id="ProtNLM"/>
    </source>
</evidence>
<organism evidence="1 2">
    <name type="scientific">Streptomyces cathayae</name>
    <dbReference type="NCBI Taxonomy" id="3031124"/>
    <lineage>
        <taxon>Bacteria</taxon>
        <taxon>Bacillati</taxon>
        <taxon>Actinomycetota</taxon>
        <taxon>Actinomycetes</taxon>
        <taxon>Kitasatosporales</taxon>
        <taxon>Streptomycetaceae</taxon>
        <taxon>Streptomyces</taxon>
    </lineage>
</organism>
<evidence type="ECO:0000313" key="1">
    <source>
        <dbReference type="EMBL" id="WGD38836.1"/>
    </source>
</evidence>
<dbReference type="RefSeq" id="WP_279331739.1">
    <property type="nucleotide sequence ID" value="NZ_CP121682.1"/>
</dbReference>
<sequence>MFQSSGIDLVLMGHDHVYARGFADEDATGTPGVSTGPVYTVAVSGPEYYELAPEDDNVGTRNGATQVVRAGPTSTFRGIRVTKDQLRYEAVVAAKWDDRSTTGKEVGEVLDSFTVTQYDDGTKYVTEEGTPVPPAPAAGR</sequence>
<accession>A0ABY8JST5</accession>
<dbReference type="SUPFAM" id="SSF56300">
    <property type="entry name" value="Metallo-dependent phosphatases"/>
    <property type="match status" value="1"/>
</dbReference>
<gene>
    <name evidence="1" type="ORF">PYS65_00885</name>
</gene>
<proteinExistence type="predicted"/>